<dbReference type="NCBIfam" id="TIGR02587">
    <property type="entry name" value="TIGR02587 family membrane protein"/>
    <property type="match status" value="1"/>
</dbReference>
<feature type="transmembrane region" description="Helical" evidence="1">
    <location>
        <begin position="78"/>
        <end position="96"/>
    </location>
</feature>
<feature type="transmembrane region" description="Helical" evidence="1">
    <location>
        <begin position="140"/>
        <end position="164"/>
    </location>
</feature>
<feature type="transmembrane region" description="Helical" evidence="1">
    <location>
        <begin position="12"/>
        <end position="33"/>
    </location>
</feature>
<dbReference type="Proteomes" id="UP001501337">
    <property type="component" value="Unassembled WGS sequence"/>
</dbReference>
<evidence type="ECO:0000313" key="2">
    <source>
        <dbReference type="EMBL" id="GAA3958154.1"/>
    </source>
</evidence>
<dbReference type="Pfam" id="PF09622">
    <property type="entry name" value="DUF2391"/>
    <property type="match status" value="1"/>
</dbReference>
<keyword evidence="1" id="KW-1133">Transmembrane helix</keyword>
<name>A0ABP7P1I8_9GAMM</name>
<protein>
    <submittedName>
        <fullName evidence="2">TIGR02587 family membrane protein</fullName>
    </submittedName>
</protein>
<feature type="transmembrane region" description="Helical" evidence="1">
    <location>
        <begin position="45"/>
        <end position="66"/>
    </location>
</feature>
<feature type="transmembrane region" description="Helical" evidence="1">
    <location>
        <begin position="185"/>
        <end position="207"/>
    </location>
</feature>
<keyword evidence="1" id="KW-0472">Membrane</keyword>
<dbReference type="EMBL" id="BAABBO010000007">
    <property type="protein sequence ID" value="GAA3958154.1"/>
    <property type="molecule type" value="Genomic_DNA"/>
</dbReference>
<comment type="caution">
    <text evidence="2">The sequence shown here is derived from an EMBL/GenBank/DDBJ whole genome shotgun (WGS) entry which is preliminary data.</text>
</comment>
<feature type="transmembrane region" description="Helical" evidence="1">
    <location>
        <begin position="219"/>
        <end position="240"/>
    </location>
</feature>
<keyword evidence="1" id="KW-0812">Transmembrane</keyword>
<dbReference type="InterPro" id="IPR013416">
    <property type="entry name" value="CHP02587_IM"/>
</dbReference>
<organism evidence="2 3">
    <name type="scientific">Allohahella marinimesophila</name>
    <dbReference type="NCBI Taxonomy" id="1054972"/>
    <lineage>
        <taxon>Bacteria</taxon>
        <taxon>Pseudomonadati</taxon>
        <taxon>Pseudomonadota</taxon>
        <taxon>Gammaproteobacteria</taxon>
        <taxon>Oceanospirillales</taxon>
        <taxon>Hahellaceae</taxon>
        <taxon>Allohahella</taxon>
    </lineage>
</organism>
<accession>A0ABP7P1I8</accession>
<keyword evidence="3" id="KW-1185">Reference proteome</keyword>
<sequence length="241" mass="26550">MEMWWIGFHIEPFRLIALILLSLPLYVGISSMIGFREEKHLWDNIIDVLVAYALAFCASALVLLAFRVITSETAPDEVFSMILLQAVPGSLGALLARSQLSTGQKDQDSQEEKYTGELIILITGALFLAFNVAPTEEMVLISYLMTPWHSIALVIFTVLVMHMFTVGSESLAKSGSGAWSAHRRLFIRFTAIGYVLAFAVSVFMLWVFGRSENDSLQHFISTAVVLSFPAGVGAAASRLII</sequence>
<dbReference type="InterPro" id="IPR024464">
    <property type="entry name" value="DUF2391"/>
</dbReference>
<gene>
    <name evidence="2" type="ORF">GCM10022278_15770</name>
</gene>
<reference evidence="3" key="1">
    <citation type="journal article" date="2019" name="Int. J. Syst. Evol. Microbiol.">
        <title>The Global Catalogue of Microorganisms (GCM) 10K type strain sequencing project: providing services to taxonomists for standard genome sequencing and annotation.</title>
        <authorList>
            <consortium name="The Broad Institute Genomics Platform"/>
            <consortium name="The Broad Institute Genome Sequencing Center for Infectious Disease"/>
            <person name="Wu L."/>
            <person name="Ma J."/>
        </authorList>
    </citation>
    <scope>NUCLEOTIDE SEQUENCE [LARGE SCALE GENOMIC DNA]</scope>
    <source>
        <strain evidence="3">JCM 17555</strain>
    </source>
</reference>
<proteinExistence type="predicted"/>
<evidence type="ECO:0000256" key="1">
    <source>
        <dbReference type="SAM" id="Phobius"/>
    </source>
</evidence>
<evidence type="ECO:0000313" key="3">
    <source>
        <dbReference type="Proteomes" id="UP001501337"/>
    </source>
</evidence>
<feature type="transmembrane region" description="Helical" evidence="1">
    <location>
        <begin position="117"/>
        <end position="134"/>
    </location>
</feature>